<dbReference type="PANTHER" id="PTHR24260:SF136">
    <property type="entry name" value="GH08193P-RELATED"/>
    <property type="match status" value="1"/>
</dbReference>
<dbReference type="PROSITE" id="PS50240">
    <property type="entry name" value="TRYPSIN_DOM"/>
    <property type="match status" value="1"/>
</dbReference>
<evidence type="ECO:0000313" key="4">
    <source>
        <dbReference type="Proteomes" id="UP000198582"/>
    </source>
</evidence>
<keyword evidence="1" id="KW-0732">Signal</keyword>
<accession>A0A1H8XJI5</accession>
<dbReference type="InterPro" id="IPR051333">
    <property type="entry name" value="CLIP_Serine_Protease"/>
</dbReference>
<protein>
    <submittedName>
        <fullName evidence="3">Trypsin</fullName>
    </submittedName>
</protein>
<dbReference type="InterPro" id="IPR043504">
    <property type="entry name" value="Peptidase_S1_PA_chymotrypsin"/>
</dbReference>
<keyword evidence="4" id="KW-1185">Reference proteome</keyword>
<dbReference type="GO" id="GO:0006508">
    <property type="term" value="P:proteolysis"/>
    <property type="evidence" value="ECO:0007669"/>
    <property type="project" value="InterPro"/>
</dbReference>
<dbReference type="EMBL" id="FOEF01000007">
    <property type="protein sequence ID" value="SEP39418.1"/>
    <property type="molecule type" value="Genomic_DNA"/>
</dbReference>
<dbReference type="InterPro" id="IPR001314">
    <property type="entry name" value="Peptidase_S1A"/>
</dbReference>
<dbReference type="GO" id="GO:0004252">
    <property type="term" value="F:serine-type endopeptidase activity"/>
    <property type="evidence" value="ECO:0007669"/>
    <property type="project" value="InterPro"/>
</dbReference>
<reference evidence="3 4" key="1">
    <citation type="submission" date="2016-10" db="EMBL/GenBank/DDBJ databases">
        <authorList>
            <person name="de Groot N.N."/>
        </authorList>
    </citation>
    <scope>NUCLEOTIDE SEQUENCE [LARGE SCALE GENOMIC DNA]</scope>
    <source>
        <strain evidence="3 4">DSM 44993</strain>
    </source>
</reference>
<name>A0A1H8XJI5_9PSEU</name>
<sequence>MKLPRLTLLLPLVALATLAPAPAASAVIGGSVSVRGPWAVRMLVDGKGECTGTAIGREWVISASHCFFEQAQDIADARIEFRVGELDQREGTVVHPVPGSRQGSPAADMMLIKVPPMTVTPAKLPGAEPVQPGQAVRQYGWGATCQGDENSCQSDVLKQSDLRVTKNEDPRCEGFGGGTDFCLTSISGIPAGGDSGGPIMGTGAAADTLVGVFDTSDRESVAGAGDVSQQLAWIRKVVG</sequence>
<feature type="domain" description="Peptidase S1" evidence="2">
    <location>
        <begin position="27"/>
        <end position="239"/>
    </location>
</feature>
<dbReference type="InterPro" id="IPR001254">
    <property type="entry name" value="Trypsin_dom"/>
</dbReference>
<evidence type="ECO:0000313" key="3">
    <source>
        <dbReference type="EMBL" id="SEP39418.1"/>
    </source>
</evidence>
<dbReference type="STRING" id="394193.SAMN04489732_107274"/>
<feature type="chain" id="PRO_5039683476" evidence="1">
    <location>
        <begin position="27"/>
        <end position="239"/>
    </location>
</feature>
<dbReference type="InterPro" id="IPR009003">
    <property type="entry name" value="Peptidase_S1_PA"/>
</dbReference>
<proteinExistence type="predicted"/>
<dbReference type="SMART" id="SM00020">
    <property type="entry name" value="Tryp_SPc"/>
    <property type="match status" value="1"/>
</dbReference>
<dbReference type="Gene3D" id="2.40.10.10">
    <property type="entry name" value="Trypsin-like serine proteases"/>
    <property type="match status" value="1"/>
</dbReference>
<dbReference type="SUPFAM" id="SSF50494">
    <property type="entry name" value="Trypsin-like serine proteases"/>
    <property type="match status" value="1"/>
</dbReference>
<dbReference type="InterPro" id="IPR018114">
    <property type="entry name" value="TRYPSIN_HIS"/>
</dbReference>
<organism evidence="3 4">
    <name type="scientific">Amycolatopsis saalfeldensis</name>
    <dbReference type="NCBI Taxonomy" id="394193"/>
    <lineage>
        <taxon>Bacteria</taxon>
        <taxon>Bacillati</taxon>
        <taxon>Actinomycetota</taxon>
        <taxon>Actinomycetes</taxon>
        <taxon>Pseudonocardiales</taxon>
        <taxon>Pseudonocardiaceae</taxon>
        <taxon>Amycolatopsis</taxon>
    </lineage>
</organism>
<dbReference type="AlphaFoldDB" id="A0A1H8XJI5"/>
<dbReference type="PROSITE" id="PS00134">
    <property type="entry name" value="TRYPSIN_HIS"/>
    <property type="match status" value="1"/>
</dbReference>
<dbReference type="Proteomes" id="UP000198582">
    <property type="component" value="Unassembled WGS sequence"/>
</dbReference>
<dbReference type="RefSeq" id="WP_245787386.1">
    <property type="nucleotide sequence ID" value="NZ_FOEF01000007.1"/>
</dbReference>
<evidence type="ECO:0000256" key="1">
    <source>
        <dbReference type="SAM" id="SignalP"/>
    </source>
</evidence>
<dbReference type="PANTHER" id="PTHR24260">
    <property type="match status" value="1"/>
</dbReference>
<feature type="signal peptide" evidence="1">
    <location>
        <begin position="1"/>
        <end position="26"/>
    </location>
</feature>
<dbReference type="Pfam" id="PF00089">
    <property type="entry name" value="Trypsin"/>
    <property type="match status" value="1"/>
</dbReference>
<gene>
    <name evidence="3" type="ORF">SAMN04489732_107274</name>
</gene>
<dbReference type="PRINTS" id="PR00722">
    <property type="entry name" value="CHYMOTRYPSIN"/>
</dbReference>
<evidence type="ECO:0000259" key="2">
    <source>
        <dbReference type="PROSITE" id="PS50240"/>
    </source>
</evidence>